<dbReference type="Gene3D" id="3.10.105.10">
    <property type="entry name" value="Dipeptide-binding Protein, Domain 3"/>
    <property type="match status" value="1"/>
</dbReference>
<evidence type="ECO:0000313" key="5">
    <source>
        <dbReference type="EMBL" id="SMX22959.1"/>
    </source>
</evidence>
<dbReference type="CDD" id="cd08497">
    <property type="entry name" value="MbnE-like"/>
    <property type="match status" value="1"/>
</dbReference>
<dbReference type="GO" id="GO:0043190">
    <property type="term" value="C:ATP-binding cassette (ABC) transporter complex"/>
    <property type="evidence" value="ECO:0007669"/>
    <property type="project" value="InterPro"/>
</dbReference>
<sequence>MTPRRPRAVALSARLSENRLALKWIGLAGLVAGTLLATGSVVRADAHEEIIVSHGYSFFGDLVYPADYQQLNYVNPNAPKGGEISQWAPGTFDSFNNYTRNGRAGALSTIGHESILTTFADDPNASYCLLCETMEYPAESLDWVIFNLRDNVTFSDGRGWTAHDLAFTHNLFMTEGLPSFRAAFGSIIESVEVIDDYTIKFNFTESAPRRDVITTAGIFPAFSKSWVEETGFKLEESGLTPILGTGPYQLDSYDVNRQIIYRYNPDYWGAELPQSLGRNNFETIRIEYFADSSAAMEAFKAGEYTFRVENSSREWATGYTFPGLINGFVVKEELPDGSLGTGQSYVFNLRREKFQDPRVREAIAMMFNFEWSNESLFYGLYERTTSFWDNGGDLTAVGVPTPEEVAILQPLVDEGLLDASILTDEVVMPTTSGPRQLDRRNLRAASALLDEAGWIVGDDGKRRKNGRVLTVEILDSSPAFDRIHNPFVQNLLALGIEAKLDRVDPSQETDRSRNYDYDLTVHQFALGYEPSTGLKQYFSCEAMDQSTRNLMGVCTPAIDRLIEKAISASSLQDLHASVRSLDRVLRAERFIIPQWINNSHWVAYYDMYRYPEPLPPLALGALDFWWHDAEAEAALRAQGAL</sequence>
<dbReference type="PANTHER" id="PTHR30290">
    <property type="entry name" value="PERIPLASMIC BINDING COMPONENT OF ABC TRANSPORTER"/>
    <property type="match status" value="1"/>
</dbReference>
<comment type="subcellular location">
    <subcellularLocation>
        <location evidence="1">Periplasm</location>
    </subcellularLocation>
</comment>
<gene>
    <name evidence="5" type="primary">appA_2</name>
    <name evidence="5" type="ORF">BOA8489_01058</name>
</gene>
<accession>A0A238IWU8</accession>
<dbReference type="GO" id="GO:0030288">
    <property type="term" value="C:outer membrane-bounded periplasmic space"/>
    <property type="evidence" value="ECO:0007669"/>
    <property type="project" value="TreeGrafter"/>
</dbReference>
<evidence type="ECO:0000256" key="1">
    <source>
        <dbReference type="ARBA" id="ARBA00004418"/>
    </source>
</evidence>
<evidence type="ECO:0000256" key="3">
    <source>
        <dbReference type="ARBA" id="ARBA00022729"/>
    </source>
</evidence>
<dbReference type="GO" id="GO:1904680">
    <property type="term" value="F:peptide transmembrane transporter activity"/>
    <property type="evidence" value="ECO:0007669"/>
    <property type="project" value="TreeGrafter"/>
</dbReference>
<proteinExistence type="inferred from homology"/>
<dbReference type="InterPro" id="IPR030678">
    <property type="entry name" value="Peptide/Ni-bd"/>
</dbReference>
<feature type="domain" description="Solute-binding protein family 5" evidence="4">
    <location>
        <begin position="144"/>
        <end position="542"/>
    </location>
</feature>
<comment type="similarity">
    <text evidence="2">Belongs to the bacterial solute-binding protein 5 family.</text>
</comment>
<reference evidence="5 6" key="1">
    <citation type="submission" date="2017-05" db="EMBL/GenBank/DDBJ databases">
        <authorList>
            <person name="Song R."/>
            <person name="Chenine A.L."/>
            <person name="Ruprecht R.M."/>
        </authorList>
    </citation>
    <scope>NUCLEOTIDE SEQUENCE [LARGE SCALE GENOMIC DNA]</scope>
    <source>
        <strain evidence="5 6">CECT 8489</strain>
    </source>
</reference>
<name>A0A238IWU8_9RHOB</name>
<dbReference type="Gene3D" id="3.40.190.10">
    <property type="entry name" value="Periplasmic binding protein-like II"/>
    <property type="match status" value="1"/>
</dbReference>
<dbReference type="PIRSF" id="PIRSF002741">
    <property type="entry name" value="MppA"/>
    <property type="match status" value="1"/>
</dbReference>
<dbReference type="PANTHER" id="PTHR30290:SF64">
    <property type="entry name" value="ABC TRANSPORTER PERIPLASMIC BINDING PROTEIN"/>
    <property type="match status" value="1"/>
</dbReference>
<evidence type="ECO:0000256" key="2">
    <source>
        <dbReference type="ARBA" id="ARBA00005695"/>
    </source>
</evidence>
<dbReference type="InterPro" id="IPR000914">
    <property type="entry name" value="SBP_5_dom"/>
</dbReference>
<dbReference type="InterPro" id="IPR039424">
    <property type="entry name" value="SBP_5"/>
</dbReference>
<keyword evidence="6" id="KW-1185">Reference proteome</keyword>
<dbReference type="GO" id="GO:0042884">
    <property type="term" value="P:microcin transport"/>
    <property type="evidence" value="ECO:0007669"/>
    <property type="project" value="TreeGrafter"/>
</dbReference>
<dbReference type="Proteomes" id="UP000201838">
    <property type="component" value="Unassembled WGS sequence"/>
</dbReference>
<dbReference type="GO" id="GO:0015833">
    <property type="term" value="P:peptide transport"/>
    <property type="evidence" value="ECO:0007669"/>
    <property type="project" value="TreeGrafter"/>
</dbReference>
<evidence type="ECO:0000313" key="6">
    <source>
        <dbReference type="Proteomes" id="UP000201838"/>
    </source>
</evidence>
<dbReference type="EMBL" id="FXXQ01000002">
    <property type="protein sequence ID" value="SMX22959.1"/>
    <property type="molecule type" value="Genomic_DNA"/>
</dbReference>
<protein>
    <submittedName>
        <fullName evidence="5">Oligopeptide-binding protein AppA</fullName>
    </submittedName>
</protein>
<organism evidence="5 6">
    <name type="scientific">Boseongicola aestuarii</name>
    <dbReference type="NCBI Taxonomy" id="1470561"/>
    <lineage>
        <taxon>Bacteria</taxon>
        <taxon>Pseudomonadati</taxon>
        <taxon>Pseudomonadota</taxon>
        <taxon>Alphaproteobacteria</taxon>
        <taxon>Rhodobacterales</taxon>
        <taxon>Paracoccaceae</taxon>
        <taxon>Boseongicola</taxon>
    </lineage>
</organism>
<evidence type="ECO:0000259" key="4">
    <source>
        <dbReference type="Pfam" id="PF00496"/>
    </source>
</evidence>
<dbReference type="Pfam" id="PF00496">
    <property type="entry name" value="SBP_bac_5"/>
    <property type="match status" value="1"/>
</dbReference>
<dbReference type="SUPFAM" id="SSF53850">
    <property type="entry name" value="Periplasmic binding protein-like II"/>
    <property type="match status" value="1"/>
</dbReference>
<keyword evidence="3" id="KW-0732">Signal</keyword>
<dbReference type="OrthoDB" id="9803988at2"/>
<dbReference type="AlphaFoldDB" id="A0A238IWU8"/>